<feature type="chain" id="PRO_5038753859" description="Alternate-type signal peptide domain-containing protein" evidence="1">
    <location>
        <begin position="27"/>
        <end position="169"/>
    </location>
</feature>
<accession>A0A7I9V3Y7</accession>
<reference evidence="3" key="1">
    <citation type="submission" date="2019-06" db="EMBL/GenBank/DDBJ databases">
        <title>Gordonia isolated from sludge of a wastewater treatment plant.</title>
        <authorList>
            <person name="Tamura T."/>
            <person name="Aoyama K."/>
            <person name="Kang Y."/>
            <person name="Saito S."/>
            <person name="Akiyama N."/>
            <person name="Yazawa K."/>
            <person name="Gonoi T."/>
            <person name="Mikami Y."/>
        </authorList>
    </citation>
    <scope>NUCLEOTIDE SEQUENCE [LARGE SCALE GENOMIC DNA]</scope>
    <source>
        <strain evidence="3">NBRC 107696</strain>
    </source>
</reference>
<name>A0A7I9V3Y7_9ACTN</name>
<dbReference type="RefSeq" id="WP_161894065.1">
    <property type="nucleotide sequence ID" value="NZ_BJOV01000002.1"/>
</dbReference>
<feature type="signal peptide" evidence="1">
    <location>
        <begin position="1"/>
        <end position="26"/>
    </location>
</feature>
<dbReference type="AlphaFoldDB" id="A0A7I9V3Y7"/>
<comment type="caution">
    <text evidence="2">The sequence shown here is derived from an EMBL/GenBank/DDBJ whole genome shotgun (WGS) entry which is preliminary data.</text>
</comment>
<evidence type="ECO:0000313" key="2">
    <source>
        <dbReference type="EMBL" id="GEE00126.1"/>
    </source>
</evidence>
<dbReference type="Proteomes" id="UP000444960">
    <property type="component" value="Unassembled WGS sequence"/>
</dbReference>
<dbReference type="InterPro" id="IPR024006">
    <property type="entry name" value="Alt_signal_exp_actinobact"/>
</dbReference>
<gene>
    <name evidence="2" type="ORF">nbrc107696_05720</name>
</gene>
<keyword evidence="3" id="KW-1185">Reference proteome</keyword>
<evidence type="ECO:0008006" key="4">
    <source>
        <dbReference type="Google" id="ProtNLM"/>
    </source>
</evidence>
<evidence type="ECO:0000256" key="1">
    <source>
        <dbReference type="SAM" id="SignalP"/>
    </source>
</evidence>
<sequence length="169" mass="16790">MNKVMKGALAAAAGAAILAGGAGTMAAWNSNVTTNGGTVTAGQLNLTAVDSGSWTWVGGTKNGQAFVPATDKLVPGDVVRYTATYKITAVGTNLKATLTPQLGGVTGELKDFLTATNAGGGAVNITSTDNNTNKTVSTDITFNASTTGTDGQTKTADLSGATVTLQQTS</sequence>
<dbReference type="OrthoDB" id="4578464at2"/>
<proteinExistence type="predicted"/>
<organism evidence="2 3">
    <name type="scientific">Gordonia spumicola</name>
    <dbReference type="NCBI Taxonomy" id="589161"/>
    <lineage>
        <taxon>Bacteria</taxon>
        <taxon>Bacillati</taxon>
        <taxon>Actinomycetota</taxon>
        <taxon>Actinomycetes</taxon>
        <taxon>Mycobacteriales</taxon>
        <taxon>Gordoniaceae</taxon>
        <taxon>Gordonia</taxon>
    </lineage>
</organism>
<dbReference type="EMBL" id="BJOV01000002">
    <property type="protein sequence ID" value="GEE00126.1"/>
    <property type="molecule type" value="Genomic_DNA"/>
</dbReference>
<evidence type="ECO:0000313" key="3">
    <source>
        <dbReference type="Proteomes" id="UP000444960"/>
    </source>
</evidence>
<dbReference type="NCBIfam" id="TIGR04089">
    <property type="entry name" value="exp_by_SipW_III"/>
    <property type="match status" value="1"/>
</dbReference>
<dbReference type="InterPro" id="IPR023833">
    <property type="entry name" value="Signal_pept_SipW-depend-type"/>
</dbReference>
<dbReference type="NCBIfam" id="TIGR04088">
    <property type="entry name" value="cognate_SipW"/>
    <property type="match status" value="1"/>
</dbReference>
<protein>
    <recommendedName>
        <fullName evidence="4">Alternate-type signal peptide domain-containing protein</fullName>
    </recommendedName>
</protein>
<keyword evidence="1" id="KW-0732">Signal</keyword>